<gene>
    <name evidence="1" type="ORF">B1B_14186</name>
</gene>
<evidence type="ECO:0000313" key="1">
    <source>
        <dbReference type="EMBL" id="EQD42141.1"/>
    </source>
</evidence>
<protein>
    <submittedName>
        <fullName evidence="1">Uncharacterized protein</fullName>
    </submittedName>
</protein>
<name>T0Z2J5_9ZZZZ</name>
<proteinExistence type="predicted"/>
<reference evidence="1" key="2">
    <citation type="journal article" date="2014" name="ISME J.">
        <title>Microbial stratification in low pH oxic and suboxic macroscopic growths along an acid mine drainage.</title>
        <authorList>
            <person name="Mendez-Garcia C."/>
            <person name="Mesa V."/>
            <person name="Sprenger R.R."/>
            <person name="Richter M."/>
            <person name="Diez M.S."/>
            <person name="Solano J."/>
            <person name="Bargiela R."/>
            <person name="Golyshina O.V."/>
            <person name="Manteca A."/>
            <person name="Ramos J.L."/>
            <person name="Gallego J.R."/>
            <person name="Llorente I."/>
            <person name="Martins Dos Santos V.A."/>
            <person name="Jensen O.N."/>
            <person name="Pelaez A.I."/>
            <person name="Sanchez J."/>
            <person name="Ferrer M."/>
        </authorList>
    </citation>
    <scope>NUCLEOTIDE SEQUENCE</scope>
</reference>
<dbReference type="EMBL" id="AUZY01009377">
    <property type="protein sequence ID" value="EQD42141.1"/>
    <property type="molecule type" value="Genomic_DNA"/>
</dbReference>
<reference evidence="1" key="1">
    <citation type="submission" date="2013-08" db="EMBL/GenBank/DDBJ databases">
        <authorList>
            <person name="Mendez C."/>
            <person name="Richter M."/>
            <person name="Ferrer M."/>
            <person name="Sanchez J."/>
        </authorList>
    </citation>
    <scope>NUCLEOTIDE SEQUENCE</scope>
</reference>
<comment type="caution">
    <text evidence="1">The sequence shown here is derived from an EMBL/GenBank/DDBJ whole genome shotgun (WGS) entry which is preliminary data.</text>
</comment>
<organism evidence="1">
    <name type="scientific">mine drainage metagenome</name>
    <dbReference type="NCBI Taxonomy" id="410659"/>
    <lineage>
        <taxon>unclassified sequences</taxon>
        <taxon>metagenomes</taxon>
        <taxon>ecological metagenomes</taxon>
    </lineage>
</organism>
<sequence length="151" mass="16519">MKAALAPAVAAGVKARYPDLDPAAAEWLATGQHGTSSARMFYRLTGVRPNILRDDDDPMSHPLDPDDLRRCRLLLEQAPALQARLGEMRTVSPFWAALVDAWGDLCSTMDAECPAWRDGRGSARKTYDKMHALLERVVAPNSVRASGKSES</sequence>
<accession>T0Z2J5</accession>
<dbReference type="AlphaFoldDB" id="T0Z2J5"/>